<evidence type="ECO:0000313" key="2">
    <source>
        <dbReference type="EMBL" id="ATL25285.1"/>
    </source>
</evidence>
<accession>A0A291Q1A7</accession>
<feature type="domain" description="Lantibiotic dehydratase N-terminal" evidence="1">
    <location>
        <begin position="555"/>
        <end position="778"/>
    </location>
</feature>
<dbReference type="InterPro" id="IPR006827">
    <property type="entry name" value="Lant_deHydtase_N"/>
</dbReference>
<keyword evidence="3" id="KW-1185">Reference proteome</keyword>
<organism evidence="2 3">
    <name type="scientific">Streptomyces formicae</name>
    <dbReference type="NCBI Taxonomy" id="1616117"/>
    <lineage>
        <taxon>Bacteria</taxon>
        <taxon>Bacillati</taxon>
        <taxon>Actinomycetota</taxon>
        <taxon>Actinomycetes</taxon>
        <taxon>Kitasatosporales</taxon>
        <taxon>Streptomycetaceae</taxon>
        <taxon>Streptomyces</taxon>
    </lineage>
</organism>
<sequence>MTGPEAQAPFDAEPPSNDTVLLRTAGLPMRLWCAGGSPVLFRLIAELERTEGDFARLSTRLADAVGAILVPDPALTVHERRLALSARRRLYRGRPLPDADHRRLVAVARRVAPEGALARVLVGAHASATELKRARIAVGRRYEDEKRRLAPAGHALLTGSPVGDRAVRDGSLPVGIEIAERLAAGRPWTDRQMRKRADYLWRMIARGAVKVTPRGWLGHVAVVSVTDDPAAPDRPLTLTDDVATDWTENIQEGAGTGAAAQGTAGSGAHPLAASPLTPATLTPATRVSFNPFLRVTPDRLEALALEVGHDTLLTPVSIRRTPLVNRLHELLRGGALSLGELEAVLAPPSGAGIPRHVLRQFLLRLDELGLVQLRRPALQRWHGWRGPLSAAGSDAPPERVDGGYLDVYRRTPHALRAIDLEILRAAIGQALRLHALIDEDAATGQVTTAPAFLHGRDRPVLDILRDRLTAQGDTPVSVHVPAAEWPEPRSPGSGYARLVDWLGGRIDAAPGARRIDIDPSVLDRFGAPEVRTDWPLDCVVRPLLGRSWVLDIVAPAGVYDARFVGALERLHGPLPHVDAYRDFLRRLDRESGVPSVELLFPALSRFAANAVRRPLYTSAWTGDPDLPGYCEGTYGGHPRFVPLDELSARWTGGRVVVSDRAGPVRPLYHSARNAPLPWDQVASLLLRDASQHAARRRRLRHSLTALPKREYVPRITVAGSLVLSAAQWRLPVTALPLRGAAELERAGQLTRLRARLGLPRWAFLSAAPGADSPLPCDLASLGALPVLERTGDLAFVAGAAAVVVEEMLPSPAELTVADLSDPVAGPVTAELLVRLPRSA</sequence>
<dbReference type="RefSeq" id="WP_098240418.1">
    <property type="nucleotide sequence ID" value="NZ_CP022685.1"/>
</dbReference>
<dbReference type="KEGG" id="sfk:KY5_0267"/>
<dbReference type="Pfam" id="PF04738">
    <property type="entry name" value="Lant_dehydr_N"/>
    <property type="match status" value="1"/>
</dbReference>
<protein>
    <recommendedName>
        <fullName evidence="1">Lantibiotic dehydratase N-terminal domain-containing protein</fullName>
    </recommendedName>
</protein>
<evidence type="ECO:0000313" key="3">
    <source>
        <dbReference type="Proteomes" id="UP000221011"/>
    </source>
</evidence>
<dbReference type="EMBL" id="CP022685">
    <property type="protein sequence ID" value="ATL25285.1"/>
    <property type="molecule type" value="Genomic_DNA"/>
</dbReference>
<proteinExistence type="predicted"/>
<dbReference type="AlphaFoldDB" id="A0A291Q1A7"/>
<evidence type="ECO:0000259" key="1">
    <source>
        <dbReference type="Pfam" id="PF04738"/>
    </source>
</evidence>
<gene>
    <name evidence="2" type="ORF">KY5_0267</name>
</gene>
<dbReference type="Proteomes" id="UP000221011">
    <property type="component" value="Chromosome"/>
</dbReference>
<reference evidence="2 3" key="1">
    <citation type="submission" date="2017-08" db="EMBL/GenBank/DDBJ databases">
        <title>Complete Genome Sequence of Streptomyces formicae KY5, the formicamycin producer.</title>
        <authorList>
            <person name="Holmes N.A."/>
            <person name="Devine R."/>
            <person name="Qin Z."/>
            <person name="Seipke R.F."/>
            <person name="Wilkinson B."/>
            <person name="Hutchings M.I."/>
        </authorList>
    </citation>
    <scope>NUCLEOTIDE SEQUENCE [LARGE SCALE GENOMIC DNA]</scope>
    <source>
        <strain evidence="2 3">KY5</strain>
    </source>
</reference>
<name>A0A291Q1A7_9ACTN</name>